<name>A0A2V1GWX6_9GAMM</name>
<proteinExistence type="predicted"/>
<reference evidence="1 2" key="1">
    <citation type="submission" date="2018-04" db="EMBL/GenBank/DDBJ databases">
        <title>Thalassorhabdus spongiae gen. nov., sp. nov., isolated from a marine sponge in South-West Iceland.</title>
        <authorList>
            <person name="Knobloch S."/>
            <person name="Daussin A."/>
            <person name="Johannsson R."/>
            <person name="Marteinsson V.T."/>
        </authorList>
    </citation>
    <scope>NUCLEOTIDE SEQUENCE [LARGE SCALE GENOMIC DNA]</scope>
    <source>
        <strain evidence="1 2">Hp12</strain>
    </source>
</reference>
<keyword evidence="2" id="KW-1185">Reference proteome</keyword>
<evidence type="ECO:0000313" key="1">
    <source>
        <dbReference type="EMBL" id="PVZ69568.1"/>
    </source>
</evidence>
<accession>A0A2V1GWX6</accession>
<sequence length="164" mass="18489">MATIRNRVISDELWLNAADEPESDPTNAASKTYRYLLLEQWQQQSAEQQAQLVPLLPGDIDPAEHLQQLLPLAAIAIEFPSFADGRGYSIATLLRERYSYSGDLIAVGDILQDQAAMLTRCGFNVLVLRHDQPVEAVLKKIGQYAVNYQPEGERPPLWRKRLQS</sequence>
<dbReference type="OrthoDB" id="9800421at2"/>
<dbReference type="AlphaFoldDB" id="A0A2V1GWX6"/>
<evidence type="ECO:0000313" key="2">
    <source>
        <dbReference type="Proteomes" id="UP000244906"/>
    </source>
</evidence>
<dbReference type="Pfam" id="PF06073">
    <property type="entry name" value="DUF934"/>
    <property type="match status" value="1"/>
</dbReference>
<comment type="caution">
    <text evidence="1">The sequence shown here is derived from an EMBL/GenBank/DDBJ whole genome shotgun (WGS) entry which is preliminary data.</text>
</comment>
<dbReference type="EMBL" id="QDDL01000003">
    <property type="protein sequence ID" value="PVZ69568.1"/>
    <property type="molecule type" value="Genomic_DNA"/>
</dbReference>
<dbReference type="RefSeq" id="WP_116686903.1">
    <property type="nucleotide sequence ID" value="NZ_CAWNYD010000003.1"/>
</dbReference>
<dbReference type="InterPro" id="IPR008318">
    <property type="entry name" value="UCP030820"/>
</dbReference>
<dbReference type="PIRSF" id="PIRSF030820">
    <property type="entry name" value="UCP030820"/>
    <property type="match status" value="1"/>
</dbReference>
<gene>
    <name evidence="1" type="ORF">DC094_09630</name>
</gene>
<protein>
    <recommendedName>
        <fullName evidence="3">Oxidoreductase</fullName>
    </recommendedName>
</protein>
<organism evidence="1 2">
    <name type="scientific">Pelagibaculum spongiae</name>
    <dbReference type="NCBI Taxonomy" id="2080658"/>
    <lineage>
        <taxon>Bacteria</taxon>
        <taxon>Pseudomonadati</taxon>
        <taxon>Pseudomonadota</taxon>
        <taxon>Gammaproteobacteria</taxon>
        <taxon>Oceanospirillales</taxon>
        <taxon>Pelagibaculum</taxon>
    </lineage>
</organism>
<dbReference type="Proteomes" id="UP000244906">
    <property type="component" value="Unassembled WGS sequence"/>
</dbReference>
<evidence type="ECO:0008006" key="3">
    <source>
        <dbReference type="Google" id="ProtNLM"/>
    </source>
</evidence>